<dbReference type="AlphaFoldDB" id="H1VPQ7"/>
<evidence type="ECO:0000313" key="7">
    <source>
        <dbReference type="Proteomes" id="UP000007174"/>
    </source>
</evidence>
<reference evidence="7" key="1">
    <citation type="journal article" date="2012" name="Nat. Genet.">
        <title>Lifestyle transitions in plant pathogenic Colletotrichum fungi deciphered by genome and transcriptome analyses.</title>
        <authorList>
            <person name="O'Connell R.J."/>
            <person name="Thon M.R."/>
            <person name="Hacquard S."/>
            <person name="Amyotte S.G."/>
            <person name="Kleemann J."/>
            <person name="Torres M.F."/>
            <person name="Damm U."/>
            <person name="Buiate E.A."/>
            <person name="Epstein L."/>
            <person name="Alkan N."/>
            <person name="Altmueller J."/>
            <person name="Alvarado-Balderrama L."/>
            <person name="Bauser C.A."/>
            <person name="Becker C."/>
            <person name="Birren B.W."/>
            <person name="Chen Z."/>
            <person name="Choi J."/>
            <person name="Crouch J.A."/>
            <person name="Duvick J.P."/>
            <person name="Farman M.A."/>
            <person name="Gan P."/>
            <person name="Heiman D."/>
            <person name="Henrissat B."/>
            <person name="Howard R.J."/>
            <person name="Kabbage M."/>
            <person name="Koch C."/>
            <person name="Kracher B."/>
            <person name="Kubo Y."/>
            <person name="Law A.D."/>
            <person name="Lebrun M.-H."/>
            <person name="Lee Y.-H."/>
            <person name="Miyara I."/>
            <person name="Moore N."/>
            <person name="Neumann U."/>
            <person name="Nordstroem K."/>
            <person name="Panaccione D.G."/>
            <person name="Panstruga R."/>
            <person name="Place M."/>
            <person name="Proctor R.H."/>
            <person name="Prusky D."/>
            <person name="Rech G."/>
            <person name="Reinhardt R."/>
            <person name="Rollins J.A."/>
            <person name="Rounsley S."/>
            <person name="Schardl C.L."/>
            <person name="Schwartz D.C."/>
            <person name="Shenoy N."/>
            <person name="Shirasu K."/>
            <person name="Sikhakolli U.R."/>
            <person name="Stueber K."/>
            <person name="Sukno S.A."/>
            <person name="Sweigard J.A."/>
            <person name="Takano Y."/>
            <person name="Takahara H."/>
            <person name="Trail F."/>
            <person name="van der Does H.C."/>
            <person name="Voll L.M."/>
            <person name="Will I."/>
            <person name="Young S."/>
            <person name="Zeng Q."/>
            <person name="Zhang J."/>
            <person name="Zhou S."/>
            <person name="Dickman M.B."/>
            <person name="Schulze-Lefert P."/>
            <person name="Ver Loren van Themaat E."/>
            <person name="Ma L.-J."/>
            <person name="Vaillancourt L.J."/>
        </authorList>
    </citation>
    <scope>NUCLEOTIDE SEQUENCE [LARGE SCALE GENOMIC DNA]</scope>
    <source>
        <strain evidence="7">IMI 349063</strain>
    </source>
</reference>
<organism evidence="6 7">
    <name type="scientific">Colletotrichum higginsianum (strain IMI 349063)</name>
    <name type="common">Crucifer anthracnose fungus</name>
    <dbReference type="NCBI Taxonomy" id="759273"/>
    <lineage>
        <taxon>Eukaryota</taxon>
        <taxon>Fungi</taxon>
        <taxon>Dikarya</taxon>
        <taxon>Ascomycota</taxon>
        <taxon>Pezizomycotina</taxon>
        <taxon>Sordariomycetes</taxon>
        <taxon>Hypocreomycetidae</taxon>
        <taxon>Glomerellales</taxon>
        <taxon>Glomerellaceae</taxon>
        <taxon>Colletotrichum</taxon>
        <taxon>Colletotrichum destructivum species complex</taxon>
    </lineage>
</organism>
<dbReference type="HOGENOM" id="CLU_1763154_0_0_1"/>
<dbReference type="GO" id="GO:0019346">
    <property type="term" value="P:transsulfuration"/>
    <property type="evidence" value="ECO:0007669"/>
    <property type="project" value="InterPro"/>
</dbReference>
<dbReference type="GO" id="GO:0006535">
    <property type="term" value="P:cysteine biosynthetic process from serine"/>
    <property type="evidence" value="ECO:0007669"/>
    <property type="project" value="TreeGrafter"/>
</dbReference>
<dbReference type="PANTHER" id="PTHR43797:SF2">
    <property type="entry name" value="HOMOCYSTEINE_CYSTEINE SYNTHASE"/>
    <property type="match status" value="1"/>
</dbReference>
<evidence type="ECO:0000256" key="1">
    <source>
        <dbReference type="ARBA" id="ARBA00001933"/>
    </source>
</evidence>
<dbReference type="InterPro" id="IPR000277">
    <property type="entry name" value="Cys/Met-Metab_PyrdxlP-dep_enz"/>
</dbReference>
<dbReference type="GO" id="GO:0071269">
    <property type="term" value="P:L-homocysteine biosynthetic process"/>
    <property type="evidence" value="ECO:0007669"/>
    <property type="project" value="TreeGrafter"/>
</dbReference>
<protein>
    <recommendedName>
        <fullName evidence="8">O-acetylhomoserine (Thiol)-lyase</fullName>
    </recommendedName>
</protein>
<dbReference type="GO" id="GO:0005737">
    <property type="term" value="C:cytoplasm"/>
    <property type="evidence" value="ECO:0007669"/>
    <property type="project" value="TreeGrafter"/>
</dbReference>
<comment type="cofactor">
    <cofactor evidence="1 5">
        <name>pyridoxal 5'-phosphate</name>
        <dbReference type="ChEBI" id="CHEBI:597326"/>
    </cofactor>
</comment>
<gene>
    <name evidence="6" type="ORF">CH063_12278</name>
</gene>
<keyword evidence="3" id="KW-0808">Transferase</keyword>
<sequence length="148" mass="15575">SHPDYEYTKRVFTNGAGGVLTFGVAGNIDQVRAVVDNLKLCSHLANVGDAKTLIIHPWVTTHQQLPDEEKIKGGVTPDLIRVSVGIEAFSDIRKDFEQAFEAAGLPTANKAGGDPFDAALRLVSGGFMGEKATGAPRPGTDGTVSVEA</sequence>
<dbReference type="GO" id="GO:0004124">
    <property type="term" value="F:cysteine synthase activity"/>
    <property type="evidence" value="ECO:0007669"/>
    <property type="project" value="TreeGrafter"/>
</dbReference>
<dbReference type="InterPro" id="IPR006235">
    <property type="entry name" value="OAc-hSer/O-AcSer_sulfhydrylase"/>
</dbReference>
<evidence type="ECO:0000256" key="4">
    <source>
        <dbReference type="ARBA" id="ARBA00022898"/>
    </source>
</evidence>
<dbReference type="Proteomes" id="UP000007174">
    <property type="component" value="Unassembled WGS sequence"/>
</dbReference>
<dbReference type="STRING" id="759273.H1VPQ7"/>
<dbReference type="PANTHER" id="PTHR43797">
    <property type="entry name" value="HOMOCYSTEINE/CYSTEINE SYNTHASE"/>
    <property type="match status" value="1"/>
</dbReference>
<accession>H1VPQ7</accession>
<feature type="non-terminal residue" evidence="6">
    <location>
        <position position="148"/>
    </location>
</feature>
<evidence type="ECO:0000256" key="5">
    <source>
        <dbReference type="RuleBase" id="RU362118"/>
    </source>
</evidence>
<evidence type="ECO:0008006" key="8">
    <source>
        <dbReference type="Google" id="ProtNLM"/>
    </source>
</evidence>
<dbReference type="GO" id="GO:0030170">
    <property type="term" value="F:pyridoxal phosphate binding"/>
    <property type="evidence" value="ECO:0007669"/>
    <property type="project" value="InterPro"/>
</dbReference>
<dbReference type="InterPro" id="IPR015424">
    <property type="entry name" value="PyrdxlP-dep_Trfase"/>
</dbReference>
<dbReference type="InterPro" id="IPR015422">
    <property type="entry name" value="PyrdxlP-dep_Trfase_small"/>
</dbReference>
<dbReference type="GO" id="GO:0003961">
    <property type="term" value="F:O-acetylhomoserine aminocarboxypropyltransferase activity"/>
    <property type="evidence" value="ECO:0007669"/>
    <property type="project" value="TreeGrafter"/>
</dbReference>
<dbReference type="VEuPathDB" id="FungiDB:CH63R_06584"/>
<proteinExistence type="inferred from homology"/>
<name>H1VPQ7_COLHI</name>
<dbReference type="Pfam" id="PF01053">
    <property type="entry name" value="Cys_Met_Meta_PP"/>
    <property type="match status" value="1"/>
</dbReference>
<dbReference type="eggNOG" id="KOG0053">
    <property type="taxonomic scope" value="Eukaryota"/>
</dbReference>
<evidence type="ECO:0000313" key="6">
    <source>
        <dbReference type="EMBL" id="CCF42213.1"/>
    </source>
</evidence>
<keyword evidence="4 5" id="KW-0663">Pyridoxal phosphate</keyword>
<dbReference type="EMBL" id="CACQ02005227">
    <property type="protein sequence ID" value="CCF42213.1"/>
    <property type="molecule type" value="Genomic_DNA"/>
</dbReference>
<evidence type="ECO:0000256" key="2">
    <source>
        <dbReference type="ARBA" id="ARBA00009077"/>
    </source>
</evidence>
<dbReference type="Gene3D" id="3.90.1150.10">
    <property type="entry name" value="Aspartate Aminotransferase, domain 1"/>
    <property type="match status" value="1"/>
</dbReference>
<dbReference type="SUPFAM" id="SSF53383">
    <property type="entry name" value="PLP-dependent transferases"/>
    <property type="match status" value="1"/>
</dbReference>
<comment type="similarity">
    <text evidence="2 5">Belongs to the trans-sulfuration enzymes family.</text>
</comment>
<evidence type="ECO:0000256" key="3">
    <source>
        <dbReference type="ARBA" id="ARBA00022679"/>
    </source>
</evidence>